<evidence type="ECO:0000313" key="3">
    <source>
        <dbReference type="WBParaSite" id="SMTH1_23890.1"/>
    </source>
</evidence>
<feature type="compositionally biased region" description="Polar residues" evidence="1">
    <location>
        <begin position="525"/>
        <end position="558"/>
    </location>
</feature>
<feature type="compositionally biased region" description="Polar residues" evidence="1">
    <location>
        <begin position="146"/>
        <end position="155"/>
    </location>
</feature>
<evidence type="ECO:0000256" key="1">
    <source>
        <dbReference type="SAM" id="MobiDB-lite"/>
    </source>
</evidence>
<feature type="compositionally biased region" description="Polar residues" evidence="1">
    <location>
        <begin position="395"/>
        <end position="407"/>
    </location>
</feature>
<feature type="compositionally biased region" description="Low complexity" evidence="1">
    <location>
        <begin position="408"/>
        <end position="422"/>
    </location>
</feature>
<organism evidence="2 3">
    <name type="scientific">Schistosoma mattheei</name>
    <dbReference type="NCBI Taxonomy" id="31246"/>
    <lineage>
        <taxon>Eukaryota</taxon>
        <taxon>Metazoa</taxon>
        <taxon>Spiralia</taxon>
        <taxon>Lophotrochozoa</taxon>
        <taxon>Platyhelminthes</taxon>
        <taxon>Trematoda</taxon>
        <taxon>Digenea</taxon>
        <taxon>Strigeidida</taxon>
        <taxon>Schistosomatoidea</taxon>
        <taxon>Schistosomatidae</taxon>
        <taxon>Schistosoma</taxon>
    </lineage>
</organism>
<feature type="compositionally biased region" description="Low complexity" evidence="1">
    <location>
        <begin position="171"/>
        <end position="180"/>
    </location>
</feature>
<feature type="region of interest" description="Disordered" evidence="1">
    <location>
        <begin position="525"/>
        <end position="581"/>
    </location>
</feature>
<dbReference type="Proteomes" id="UP000050791">
    <property type="component" value="Unassembled WGS sequence"/>
</dbReference>
<feature type="compositionally biased region" description="Acidic residues" evidence="1">
    <location>
        <begin position="571"/>
        <end position="581"/>
    </location>
</feature>
<feature type="region of interest" description="Disordered" evidence="1">
    <location>
        <begin position="458"/>
        <end position="492"/>
    </location>
</feature>
<reference evidence="3" key="1">
    <citation type="submission" date="2023-11" db="UniProtKB">
        <authorList>
            <consortium name="WormBaseParasite"/>
        </authorList>
    </citation>
    <scope>IDENTIFICATION</scope>
</reference>
<feature type="region of interest" description="Disordered" evidence="1">
    <location>
        <begin position="146"/>
        <end position="180"/>
    </location>
</feature>
<protein>
    <submittedName>
        <fullName evidence="3">Uncharacterized protein</fullName>
    </submittedName>
</protein>
<proteinExistence type="predicted"/>
<evidence type="ECO:0000313" key="2">
    <source>
        <dbReference type="Proteomes" id="UP000050791"/>
    </source>
</evidence>
<dbReference type="WBParaSite" id="SMTH1_23890.1">
    <property type="protein sequence ID" value="SMTH1_23890.1"/>
    <property type="gene ID" value="SMTH1_23890"/>
</dbReference>
<sequence length="581" mass="62689">MPSTTNTTSTTAATTITTDNYISNNNYEQVNDELNDSTYTDNTIINDNPVAVVDDDNDGDDNNNHHRHHLEKMKMDNNVNNNKTESKFSWKRSSFSSLTHRSSSISKALNKTNIINGFNQLDNENNNDNKRLTISRPILLSRPNSVTHSTLNRLPSNSSSSSIIGNLTEPSSLGSSTTSRDSSLTVVSSSYNGCSSSSGGGVGIGYGLVGPSIGGYTAGHDESAFTEQQQQQQTQHQSSISSSCYYETSTNGSLSPASSLSSMISTTCVPSHSLTSNISNSINNNNSPSLCNNNSTSIAQGCLRALRSGETVFRASTNTSTGTLNSRRKVSTSSRTNTPMLLTDERSTNPRIKNLSPTVTLVNLSTKNSTDDAISSSSLLRKKSNLLFNRDIYQSSSSTERSPNNHLTNSANITTSINTSHTLQQHKTLNRVDLSHSSSSSSSISPLSTPFLGESTVQCSQTNNVQSKLSHPTTPKIDTTTPLNENNNGNVSSMDLNSVMASFLSKHFGSFLDNDTNLCNTNGINGDDSTGRFQMNKSHVPSSYRSNLSKSPFKSSLSRLPPKRGNLRNTDDDDDDDVLAI</sequence>
<dbReference type="AlphaFoldDB" id="A0AA85B0L9"/>
<name>A0AA85B0L9_9TREM</name>
<accession>A0AA85B0L9</accession>
<feature type="region of interest" description="Disordered" evidence="1">
    <location>
        <begin position="395"/>
        <end position="423"/>
    </location>
</feature>